<evidence type="ECO:0000313" key="1">
    <source>
        <dbReference type="EMBL" id="CAH7687848.1"/>
    </source>
</evidence>
<name>A0AAV0BN95_PHAPC</name>
<dbReference type="EMBL" id="CALTRL010005917">
    <property type="protein sequence ID" value="CAH7687848.1"/>
    <property type="molecule type" value="Genomic_DNA"/>
</dbReference>
<proteinExistence type="predicted"/>
<sequence length="110" mass="12080">MHRQIEPGRSLISECSGILGREAPEELVECKAPNPGLCTIPEVSGRTLRLYQHYGLENCTEIPKKIMDPAPIGAGWVLTTNRNGHIEDFALEVLNGLISMPQGAYRRVGP</sequence>
<dbReference type="AlphaFoldDB" id="A0AAV0BN95"/>
<comment type="caution">
    <text evidence="1">The sequence shown here is derived from an EMBL/GenBank/DDBJ whole genome shotgun (WGS) entry which is preliminary data.</text>
</comment>
<organism evidence="1 2">
    <name type="scientific">Phakopsora pachyrhizi</name>
    <name type="common">Asian soybean rust disease fungus</name>
    <dbReference type="NCBI Taxonomy" id="170000"/>
    <lineage>
        <taxon>Eukaryota</taxon>
        <taxon>Fungi</taxon>
        <taxon>Dikarya</taxon>
        <taxon>Basidiomycota</taxon>
        <taxon>Pucciniomycotina</taxon>
        <taxon>Pucciniomycetes</taxon>
        <taxon>Pucciniales</taxon>
        <taxon>Phakopsoraceae</taxon>
        <taxon>Phakopsora</taxon>
    </lineage>
</organism>
<gene>
    <name evidence="1" type="ORF">PPACK8108_LOCUS22699</name>
</gene>
<keyword evidence="2" id="KW-1185">Reference proteome</keyword>
<reference evidence="1" key="1">
    <citation type="submission" date="2022-06" db="EMBL/GenBank/DDBJ databases">
        <authorList>
            <consortium name="SYNGENTA / RWTH Aachen University"/>
        </authorList>
    </citation>
    <scope>NUCLEOTIDE SEQUENCE</scope>
</reference>
<protein>
    <submittedName>
        <fullName evidence="1">Uncharacterized protein</fullName>
    </submittedName>
</protein>
<accession>A0AAV0BN95</accession>
<dbReference type="Proteomes" id="UP001153365">
    <property type="component" value="Unassembled WGS sequence"/>
</dbReference>
<evidence type="ECO:0000313" key="2">
    <source>
        <dbReference type="Proteomes" id="UP001153365"/>
    </source>
</evidence>